<name>A0ABS0AZV4_9BACT</name>
<dbReference type="PANTHER" id="PTHR30386:SF19">
    <property type="entry name" value="MULTIDRUG EXPORT PROTEIN EMRA-RELATED"/>
    <property type="match status" value="1"/>
</dbReference>
<evidence type="ECO:0000256" key="2">
    <source>
        <dbReference type="SAM" id="Coils"/>
    </source>
</evidence>
<dbReference type="Pfam" id="PF25963">
    <property type="entry name" value="Beta-barrel_AAEA"/>
    <property type="match status" value="1"/>
</dbReference>
<accession>A0ABS0AZV4</accession>
<dbReference type="Gene3D" id="2.40.30.170">
    <property type="match status" value="1"/>
</dbReference>
<dbReference type="Gene3D" id="1.10.287.470">
    <property type="entry name" value="Helix hairpin bin"/>
    <property type="match status" value="1"/>
</dbReference>
<comment type="subcellular location">
    <subcellularLocation>
        <location evidence="1">Cell envelope</location>
    </subcellularLocation>
</comment>
<proteinExistence type="predicted"/>
<dbReference type="InterPro" id="IPR058634">
    <property type="entry name" value="AaeA-lik-b-barrel"/>
</dbReference>
<keyword evidence="3" id="KW-0812">Transmembrane</keyword>
<evidence type="ECO:0000259" key="5">
    <source>
        <dbReference type="Pfam" id="PF25963"/>
    </source>
</evidence>
<dbReference type="Proteomes" id="UP001194714">
    <property type="component" value="Unassembled WGS sequence"/>
</dbReference>
<gene>
    <name evidence="6" type="ORF">NEPTK9_001175</name>
</gene>
<comment type="caution">
    <text evidence="6">The sequence shown here is derived from an EMBL/GenBank/DDBJ whole genome shotgun (WGS) entry which is preliminary data.</text>
</comment>
<dbReference type="EMBL" id="JAAEJV010000033">
    <property type="protein sequence ID" value="MBF5059659.1"/>
    <property type="molecule type" value="Genomic_DNA"/>
</dbReference>
<dbReference type="Gene3D" id="2.40.50.100">
    <property type="match status" value="1"/>
</dbReference>
<dbReference type="PANTHER" id="PTHR30386">
    <property type="entry name" value="MEMBRANE FUSION SUBUNIT OF EMRAB-TOLC MULTIDRUG EFFLUX PUMP"/>
    <property type="match status" value="1"/>
</dbReference>
<dbReference type="InterPro" id="IPR058633">
    <property type="entry name" value="EmrA/FarA_HH"/>
</dbReference>
<feature type="domain" description="p-hydroxybenzoic acid efflux pump subunit AaeA-like beta-barrel" evidence="5">
    <location>
        <begin position="241"/>
        <end position="320"/>
    </location>
</feature>
<feature type="domain" description="Multidrug export protein EmrA/FarA alpha-helical hairpin" evidence="4">
    <location>
        <begin position="83"/>
        <end position="203"/>
    </location>
</feature>
<feature type="transmembrane region" description="Helical" evidence="3">
    <location>
        <begin position="12"/>
        <end position="32"/>
    </location>
</feature>
<evidence type="ECO:0000256" key="3">
    <source>
        <dbReference type="SAM" id="Phobius"/>
    </source>
</evidence>
<evidence type="ECO:0000256" key="1">
    <source>
        <dbReference type="ARBA" id="ARBA00004196"/>
    </source>
</evidence>
<sequence>MMEANLKGRKILFYVTMSFLLIGVAIFLYWLLVLRFEEYTDDAYVGGNMVEITPQVAGIVTAINVDNTDYVEEGQVLIRLDRTDQKLAFEASKNDLADTVRSVVQMFIRVQELEAELEQKDADLYKAKKDYENRVNLVDVGGVSREEFEHVEADFVAAQASRRETYHSLQAAYAEVQNTTVSTHPLVLGAADRVKESYVNLKRCNILAPVTGYVAQRKVQLGEWVNLAEPLMAVIPLDELWVDANFKETKLANMRIGQSVKLTADMYGVSVIFHGKVIGMNPGTGSVFSALPPQNATGNWIKIVQRVPVRVSLDPQQLQKFPLWLGLSMEVTVDIHDTSGERLAEIPRTMPLYKTAIYKRQEKGAKRIIQKIIQENGGPSR</sequence>
<reference evidence="6 7" key="1">
    <citation type="submission" date="2020-01" db="EMBL/GenBank/DDBJ databases">
        <title>Draft genome sequence of Cand. Neptunochlamydia vexilliferae K9.</title>
        <authorList>
            <person name="Schulz F."/>
            <person name="Koestlbacher S."/>
            <person name="Wascher F."/>
            <person name="Pizzetti I."/>
            <person name="Horn M."/>
        </authorList>
    </citation>
    <scope>NUCLEOTIDE SEQUENCE [LARGE SCALE GENOMIC DNA]</scope>
    <source>
        <strain evidence="6 7">K9</strain>
    </source>
</reference>
<evidence type="ECO:0000259" key="4">
    <source>
        <dbReference type="Pfam" id="PF25885"/>
    </source>
</evidence>
<keyword evidence="2" id="KW-0175">Coiled coil</keyword>
<evidence type="ECO:0000313" key="6">
    <source>
        <dbReference type="EMBL" id="MBF5059659.1"/>
    </source>
</evidence>
<keyword evidence="3" id="KW-0472">Membrane</keyword>
<organism evidence="6 7">
    <name type="scientific">Candidatus Neptunichlamydia vexilliferae</name>
    <dbReference type="NCBI Taxonomy" id="1651774"/>
    <lineage>
        <taxon>Bacteria</taxon>
        <taxon>Pseudomonadati</taxon>
        <taxon>Chlamydiota</taxon>
        <taxon>Chlamydiia</taxon>
        <taxon>Parachlamydiales</taxon>
        <taxon>Simkaniaceae</taxon>
        <taxon>Candidatus Neptunichlamydia</taxon>
    </lineage>
</organism>
<evidence type="ECO:0000313" key="7">
    <source>
        <dbReference type="Proteomes" id="UP001194714"/>
    </source>
</evidence>
<feature type="coiled-coil region" evidence="2">
    <location>
        <begin position="103"/>
        <end position="130"/>
    </location>
</feature>
<dbReference type="Pfam" id="PF25885">
    <property type="entry name" value="HH_EMRA"/>
    <property type="match status" value="1"/>
</dbReference>
<keyword evidence="7" id="KW-1185">Reference proteome</keyword>
<dbReference type="SUPFAM" id="SSF111369">
    <property type="entry name" value="HlyD-like secretion proteins"/>
    <property type="match status" value="2"/>
</dbReference>
<dbReference type="InterPro" id="IPR050739">
    <property type="entry name" value="MFP"/>
</dbReference>
<keyword evidence="3" id="KW-1133">Transmembrane helix</keyword>
<protein>
    <submittedName>
        <fullName evidence="6">Multidrug export protein EmrA</fullName>
    </submittedName>
</protein>